<keyword evidence="3" id="KW-1185">Reference proteome</keyword>
<reference evidence="2" key="1">
    <citation type="submission" date="2021-04" db="EMBL/GenBank/DDBJ databases">
        <authorList>
            <person name="Hornung B."/>
        </authorList>
    </citation>
    <scope>NUCLEOTIDE SEQUENCE</scope>
    <source>
        <strain evidence="2">G5G6</strain>
    </source>
</reference>
<evidence type="ECO:0000313" key="2">
    <source>
        <dbReference type="EMBL" id="CAG4883786.1"/>
    </source>
</evidence>
<dbReference type="PROSITE" id="PS51257">
    <property type="entry name" value="PROKAR_LIPOPROTEIN"/>
    <property type="match status" value="1"/>
</dbReference>
<evidence type="ECO:0000313" key="3">
    <source>
        <dbReference type="Proteomes" id="UP000742786"/>
    </source>
</evidence>
<accession>A0A916J4F6</accession>
<evidence type="ECO:0000256" key="1">
    <source>
        <dbReference type="SAM" id="SignalP"/>
    </source>
</evidence>
<gene>
    <name evidence="2" type="ORF">GTOL_11669</name>
</gene>
<dbReference type="Proteomes" id="UP000742786">
    <property type="component" value="Unassembled WGS sequence"/>
</dbReference>
<comment type="caution">
    <text evidence="2">The sequence shown here is derived from an EMBL/GenBank/DDBJ whole genome shotgun (WGS) entry which is preliminary data.</text>
</comment>
<name>A0A916J4F6_9PROT</name>
<feature type="signal peptide" evidence="1">
    <location>
        <begin position="1"/>
        <end position="24"/>
    </location>
</feature>
<dbReference type="RefSeq" id="WP_220635713.1">
    <property type="nucleotide sequence ID" value="NZ_CAJQUM010000001.1"/>
</dbReference>
<dbReference type="EMBL" id="CAJQUM010000001">
    <property type="protein sequence ID" value="CAG4883786.1"/>
    <property type="molecule type" value="Genomic_DNA"/>
</dbReference>
<protein>
    <submittedName>
        <fullName evidence="2">Uncharacterized protein</fullName>
    </submittedName>
</protein>
<proteinExistence type="predicted"/>
<dbReference type="AlphaFoldDB" id="A0A916J4F6"/>
<organism evidence="2 3">
    <name type="scientific">Georgfuchsia toluolica</name>
    <dbReference type="NCBI Taxonomy" id="424218"/>
    <lineage>
        <taxon>Bacteria</taxon>
        <taxon>Pseudomonadati</taxon>
        <taxon>Pseudomonadota</taxon>
        <taxon>Betaproteobacteria</taxon>
        <taxon>Nitrosomonadales</taxon>
        <taxon>Sterolibacteriaceae</taxon>
        <taxon>Georgfuchsia</taxon>
    </lineage>
</organism>
<keyword evidence="1" id="KW-0732">Signal</keyword>
<sequence length="152" mass="14420">MKMKNILTATALLAGFSLSGAAFAAACDGTGGAQTAGSAAPTAGAETCVCNGGTAIKSTVNGGSGAIVTTPVFIRTGFDVQCSANTLVSYNEVSTNAFATAGGSVKGNQSFIGSSNGGSVATDQKCTGTNSACTGSDITGALGRAVTAASGS</sequence>
<feature type="chain" id="PRO_5038077109" evidence="1">
    <location>
        <begin position="25"/>
        <end position="152"/>
    </location>
</feature>